<evidence type="ECO:0000313" key="3">
    <source>
        <dbReference type="Proteomes" id="UP000277580"/>
    </source>
</evidence>
<dbReference type="AlphaFoldDB" id="A0A3N4KY13"/>
<proteinExistence type="predicted"/>
<feature type="region of interest" description="Disordered" evidence="1">
    <location>
        <begin position="1"/>
        <end position="54"/>
    </location>
</feature>
<dbReference type="Proteomes" id="UP000277580">
    <property type="component" value="Unassembled WGS sequence"/>
</dbReference>
<reference evidence="2 3" key="1">
    <citation type="journal article" date="2018" name="Nat. Ecol. Evol.">
        <title>Pezizomycetes genomes reveal the molecular basis of ectomycorrhizal truffle lifestyle.</title>
        <authorList>
            <person name="Murat C."/>
            <person name="Payen T."/>
            <person name="Noel B."/>
            <person name="Kuo A."/>
            <person name="Morin E."/>
            <person name="Chen J."/>
            <person name="Kohler A."/>
            <person name="Krizsan K."/>
            <person name="Balestrini R."/>
            <person name="Da Silva C."/>
            <person name="Montanini B."/>
            <person name="Hainaut M."/>
            <person name="Levati E."/>
            <person name="Barry K.W."/>
            <person name="Belfiori B."/>
            <person name="Cichocki N."/>
            <person name="Clum A."/>
            <person name="Dockter R.B."/>
            <person name="Fauchery L."/>
            <person name="Guy J."/>
            <person name="Iotti M."/>
            <person name="Le Tacon F."/>
            <person name="Lindquist E.A."/>
            <person name="Lipzen A."/>
            <person name="Malagnac F."/>
            <person name="Mello A."/>
            <person name="Molinier V."/>
            <person name="Miyauchi S."/>
            <person name="Poulain J."/>
            <person name="Riccioni C."/>
            <person name="Rubini A."/>
            <person name="Sitrit Y."/>
            <person name="Splivallo R."/>
            <person name="Traeger S."/>
            <person name="Wang M."/>
            <person name="Zifcakova L."/>
            <person name="Wipf D."/>
            <person name="Zambonelli A."/>
            <person name="Paolocci F."/>
            <person name="Nowrousian M."/>
            <person name="Ottonello S."/>
            <person name="Baldrian P."/>
            <person name="Spatafora J.W."/>
            <person name="Henrissat B."/>
            <person name="Nagy L.G."/>
            <person name="Aury J.M."/>
            <person name="Wincker P."/>
            <person name="Grigoriev I.V."/>
            <person name="Bonfante P."/>
            <person name="Martin F.M."/>
        </authorList>
    </citation>
    <scope>NUCLEOTIDE SEQUENCE [LARGE SCALE GENOMIC DNA]</scope>
    <source>
        <strain evidence="2 3">CCBAS932</strain>
    </source>
</reference>
<organism evidence="2 3">
    <name type="scientific">Morchella conica CCBAS932</name>
    <dbReference type="NCBI Taxonomy" id="1392247"/>
    <lineage>
        <taxon>Eukaryota</taxon>
        <taxon>Fungi</taxon>
        <taxon>Dikarya</taxon>
        <taxon>Ascomycota</taxon>
        <taxon>Pezizomycotina</taxon>
        <taxon>Pezizomycetes</taxon>
        <taxon>Pezizales</taxon>
        <taxon>Morchellaceae</taxon>
        <taxon>Morchella</taxon>
    </lineage>
</organism>
<dbReference type="EMBL" id="ML119119">
    <property type="protein sequence ID" value="RPB14142.1"/>
    <property type="molecule type" value="Genomic_DNA"/>
</dbReference>
<feature type="compositionally biased region" description="Polar residues" evidence="1">
    <location>
        <begin position="82"/>
        <end position="123"/>
    </location>
</feature>
<dbReference type="InParanoid" id="A0A3N4KY13"/>
<feature type="compositionally biased region" description="Polar residues" evidence="1">
    <location>
        <begin position="1"/>
        <end position="21"/>
    </location>
</feature>
<feature type="region of interest" description="Disordered" evidence="1">
    <location>
        <begin position="179"/>
        <end position="202"/>
    </location>
</feature>
<gene>
    <name evidence="2" type="ORF">P167DRAFT_534376</name>
</gene>
<keyword evidence="3" id="KW-1185">Reference proteome</keyword>
<name>A0A3N4KY13_9PEZI</name>
<dbReference type="OrthoDB" id="5404413at2759"/>
<sequence length="202" mass="22194">MSPIQASVESNSAPQSLQAQDSSRQPSHSSSTMPPPKPIREGHPNSQSVTNLEASRVEFIQSSGSRRIPAPLVLAQVASPYVNRSQSTQSAPWTPAPTTSDVHNRQSRSNSECSVYSTSSSLASPHHQSDRFQYEEMMKRFFTVNPEESSLAYAARGAIAHGVVRNGENMFARKCEEEGWRVSNRNGSDSSRTLGRSEEEKN</sequence>
<feature type="compositionally biased region" description="Polar residues" evidence="1">
    <location>
        <begin position="44"/>
        <end position="53"/>
    </location>
</feature>
<feature type="compositionally biased region" description="Polar residues" evidence="1">
    <location>
        <begin position="183"/>
        <end position="194"/>
    </location>
</feature>
<protein>
    <submittedName>
        <fullName evidence="2">Uncharacterized protein</fullName>
    </submittedName>
</protein>
<feature type="region of interest" description="Disordered" evidence="1">
    <location>
        <begin position="81"/>
        <end position="129"/>
    </location>
</feature>
<accession>A0A3N4KY13</accession>
<evidence type="ECO:0000256" key="1">
    <source>
        <dbReference type="SAM" id="MobiDB-lite"/>
    </source>
</evidence>
<evidence type="ECO:0000313" key="2">
    <source>
        <dbReference type="EMBL" id="RPB14142.1"/>
    </source>
</evidence>
<feature type="compositionally biased region" description="Low complexity" evidence="1">
    <location>
        <begin position="22"/>
        <end position="31"/>
    </location>
</feature>